<feature type="compositionally biased region" description="Basic and acidic residues" evidence="2">
    <location>
        <begin position="112"/>
        <end position="126"/>
    </location>
</feature>
<dbReference type="GeneID" id="113873504"/>
<sequence>MASRKSFLSKPSHIFPETTETHLSPTQEGLFEFDEAELWNSSTTLTESKNALPSGSRSVLKRASRKVDNGGGRVMAPASLPVNIPDWSKILKDDYKKHPKCESDEEYFDDEENHREHRGGIRVPPHEYLARTRGASFSVHEGIGRTLKGRDLRSVRNAIWKKVGFED</sequence>
<dbReference type="PANTHER" id="PTHR46525:SF6">
    <property type="entry name" value="ARABIDOPSIS THALIANA GENOMIC DNA, CHROMOSOME 5, P1 CLONE:MOK16"/>
    <property type="match status" value="1"/>
</dbReference>
<dbReference type="Pfam" id="PF04520">
    <property type="entry name" value="Senescence_reg"/>
    <property type="match status" value="1"/>
</dbReference>
<reference evidence="4" key="2">
    <citation type="submission" date="2025-08" db="UniProtKB">
        <authorList>
            <consortium name="RefSeq"/>
        </authorList>
    </citation>
    <scope>IDENTIFICATION</scope>
    <source>
        <tissue evidence="4">Young leaves</tissue>
    </source>
</reference>
<dbReference type="KEGG" id="aprc:113873504"/>
<dbReference type="InterPro" id="IPR007608">
    <property type="entry name" value="Senescence_reg_S40"/>
</dbReference>
<evidence type="ECO:0000313" key="4">
    <source>
        <dbReference type="RefSeq" id="XP_027367448.1"/>
    </source>
</evidence>
<comment type="similarity">
    <text evidence="1">Belongs to the senescence regulator S40 family.</text>
</comment>
<dbReference type="PANTHER" id="PTHR46525">
    <property type="entry name" value="EMB|CAB72159.1"/>
    <property type="match status" value="1"/>
</dbReference>
<evidence type="ECO:0000313" key="3">
    <source>
        <dbReference type="Proteomes" id="UP000694853"/>
    </source>
</evidence>
<reference evidence="3" key="1">
    <citation type="journal article" date="2019" name="Toxins">
        <title>Detection of Abrin-Like and Prepropulchellin-Like Toxin Genes and Transcripts Using Whole Genome Sequencing and Full-Length Transcript Sequencing of Abrus precatorius.</title>
        <authorList>
            <person name="Hovde B.T."/>
            <person name="Daligault H.E."/>
            <person name="Hanschen E.R."/>
            <person name="Kunde Y.A."/>
            <person name="Johnson M.B."/>
            <person name="Starkenburg S.R."/>
            <person name="Johnson S.L."/>
        </authorList>
    </citation>
    <scope>NUCLEOTIDE SEQUENCE [LARGE SCALE GENOMIC DNA]</scope>
</reference>
<gene>
    <name evidence="4" type="primary">LOC113873504</name>
</gene>
<feature type="compositionally biased region" description="Polar residues" evidence="2">
    <location>
        <begin position="43"/>
        <end position="57"/>
    </location>
</feature>
<evidence type="ECO:0000256" key="1">
    <source>
        <dbReference type="ARBA" id="ARBA00034773"/>
    </source>
</evidence>
<feature type="region of interest" description="Disordered" evidence="2">
    <location>
        <begin position="103"/>
        <end position="126"/>
    </location>
</feature>
<accession>A0A8B8MHT2</accession>
<keyword evidence="3" id="KW-1185">Reference proteome</keyword>
<dbReference type="GO" id="GO:0010150">
    <property type="term" value="P:leaf senescence"/>
    <property type="evidence" value="ECO:0007669"/>
    <property type="project" value="UniProtKB-ARBA"/>
</dbReference>
<dbReference type="Proteomes" id="UP000694853">
    <property type="component" value="Unplaced"/>
</dbReference>
<organism evidence="3 4">
    <name type="scientific">Abrus precatorius</name>
    <name type="common">Indian licorice</name>
    <name type="synonym">Glycine abrus</name>
    <dbReference type="NCBI Taxonomy" id="3816"/>
    <lineage>
        <taxon>Eukaryota</taxon>
        <taxon>Viridiplantae</taxon>
        <taxon>Streptophyta</taxon>
        <taxon>Embryophyta</taxon>
        <taxon>Tracheophyta</taxon>
        <taxon>Spermatophyta</taxon>
        <taxon>Magnoliopsida</taxon>
        <taxon>eudicotyledons</taxon>
        <taxon>Gunneridae</taxon>
        <taxon>Pentapetalae</taxon>
        <taxon>rosids</taxon>
        <taxon>fabids</taxon>
        <taxon>Fabales</taxon>
        <taxon>Fabaceae</taxon>
        <taxon>Papilionoideae</taxon>
        <taxon>50 kb inversion clade</taxon>
        <taxon>NPAAA clade</taxon>
        <taxon>indigoferoid/millettioid clade</taxon>
        <taxon>Abreae</taxon>
        <taxon>Abrus</taxon>
    </lineage>
</organism>
<feature type="region of interest" description="Disordered" evidence="2">
    <location>
        <begin position="43"/>
        <end position="78"/>
    </location>
</feature>
<proteinExistence type="inferred from homology"/>
<name>A0A8B8MHT2_ABRPR</name>
<protein>
    <submittedName>
        <fullName evidence="4">Uncharacterized protein LOC113873504</fullName>
    </submittedName>
</protein>
<feature type="region of interest" description="Disordered" evidence="2">
    <location>
        <begin position="1"/>
        <end position="27"/>
    </location>
</feature>
<dbReference type="RefSeq" id="XP_027367448.1">
    <property type="nucleotide sequence ID" value="XM_027511647.1"/>
</dbReference>
<dbReference type="AlphaFoldDB" id="A0A8B8MHT2"/>
<dbReference type="OrthoDB" id="1917735at2759"/>
<evidence type="ECO:0000256" key="2">
    <source>
        <dbReference type="SAM" id="MobiDB-lite"/>
    </source>
</evidence>